<gene>
    <name evidence="2" type="ORF">CMQ_7100</name>
</gene>
<keyword evidence="3" id="KW-1185">Reference proteome</keyword>
<evidence type="ECO:0000313" key="2">
    <source>
        <dbReference type="EMBL" id="EFX00098.1"/>
    </source>
</evidence>
<feature type="region of interest" description="Disordered" evidence="1">
    <location>
        <begin position="56"/>
        <end position="90"/>
    </location>
</feature>
<accession>F0XPZ7</accession>
<sequence>MHGDSQYGVHAAYMADSPPYQVHGQEKALGRGGSVSYVVPAGELALDECGLHAEARRRQEEQRHDARDGRSPWSGCCGAGENMVQQSDEA</sequence>
<evidence type="ECO:0000256" key="1">
    <source>
        <dbReference type="SAM" id="MobiDB-lite"/>
    </source>
</evidence>
<organism evidence="3">
    <name type="scientific">Grosmannia clavigera (strain kw1407 / UAMH 11150)</name>
    <name type="common">Blue stain fungus</name>
    <name type="synonym">Graphiocladiella clavigera</name>
    <dbReference type="NCBI Taxonomy" id="655863"/>
    <lineage>
        <taxon>Eukaryota</taxon>
        <taxon>Fungi</taxon>
        <taxon>Dikarya</taxon>
        <taxon>Ascomycota</taxon>
        <taxon>Pezizomycotina</taxon>
        <taxon>Sordariomycetes</taxon>
        <taxon>Sordariomycetidae</taxon>
        <taxon>Ophiostomatales</taxon>
        <taxon>Ophiostomataceae</taxon>
        <taxon>Leptographium</taxon>
    </lineage>
</organism>
<protein>
    <submittedName>
        <fullName evidence="2">Uncharacterized protein</fullName>
    </submittedName>
</protein>
<dbReference type="RefSeq" id="XP_014169580.1">
    <property type="nucleotide sequence ID" value="XM_014314105.1"/>
</dbReference>
<dbReference type="InParanoid" id="F0XPZ7"/>
<proteinExistence type="predicted"/>
<name>F0XPZ7_GROCL</name>
<dbReference type="EMBL" id="GL629801">
    <property type="protein sequence ID" value="EFX00098.1"/>
    <property type="molecule type" value="Genomic_DNA"/>
</dbReference>
<feature type="compositionally biased region" description="Basic and acidic residues" evidence="1">
    <location>
        <begin position="56"/>
        <end position="70"/>
    </location>
</feature>
<dbReference type="HOGENOM" id="CLU_2441073_0_0_1"/>
<dbReference type="GeneID" id="25980608"/>
<dbReference type="Proteomes" id="UP000007796">
    <property type="component" value="Unassembled WGS sequence"/>
</dbReference>
<reference evidence="2 3" key="1">
    <citation type="journal article" date="2011" name="Proc. Natl. Acad. Sci. U.S.A.">
        <title>Genome and transcriptome analyses of the mountain pine beetle-fungal symbiont Grosmannia clavigera, a lodgepole pine pathogen.</title>
        <authorList>
            <person name="DiGuistini S."/>
            <person name="Wang Y."/>
            <person name="Liao N.Y."/>
            <person name="Taylor G."/>
            <person name="Tanguay P."/>
            <person name="Feau N."/>
            <person name="Henrissat B."/>
            <person name="Chan S.K."/>
            <person name="Hesse-Orce U."/>
            <person name="Alamouti S.M."/>
            <person name="Tsui C.K.M."/>
            <person name="Docking R.T."/>
            <person name="Levasseur A."/>
            <person name="Haridas S."/>
            <person name="Robertson G."/>
            <person name="Birol I."/>
            <person name="Holt R.A."/>
            <person name="Marra M.A."/>
            <person name="Hamelin R.C."/>
            <person name="Hirst M."/>
            <person name="Jones S.J.M."/>
            <person name="Bohlmann J."/>
            <person name="Breuil C."/>
        </authorList>
    </citation>
    <scope>NUCLEOTIDE SEQUENCE [LARGE SCALE GENOMIC DNA]</scope>
    <source>
        <strain evidence="3">kw1407 / UAMH 11150</strain>
    </source>
</reference>
<dbReference type="AlphaFoldDB" id="F0XPZ7"/>
<evidence type="ECO:0000313" key="3">
    <source>
        <dbReference type="Proteomes" id="UP000007796"/>
    </source>
</evidence>